<feature type="transmembrane region" description="Helical" evidence="5">
    <location>
        <begin position="51"/>
        <end position="72"/>
    </location>
</feature>
<evidence type="ECO:0000256" key="3">
    <source>
        <dbReference type="ARBA" id="ARBA00022989"/>
    </source>
</evidence>
<evidence type="ECO:0000256" key="2">
    <source>
        <dbReference type="ARBA" id="ARBA00022692"/>
    </source>
</evidence>
<dbReference type="STRING" id="89065.SAMN05216605_102406"/>
<gene>
    <name evidence="6" type="ORF">SAMN05216605_102406</name>
</gene>
<keyword evidence="7" id="KW-1185">Reference proteome</keyword>
<dbReference type="AlphaFoldDB" id="A0A1G7V716"/>
<dbReference type="InterPro" id="IPR038665">
    <property type="entry name" value="Voltage-dep_anion_channel_sf"/>
</dbReference>
<name>A0A1G7V716_9PSED</name>
<dbReference type="Pfam" id="PF03595">
    <property type="entry name" value="SLAC1"/>
    <property type="match status" value="1"/>
</dbReference>
<comment type="subcellular location">
    <subcellularLocation>
        <location evidence="1">Membrane</location>
        <topology evidence="1">Multi-pass membrane protein</topology>
    </subcellularLocation>
</comment>
<keyword evidence="2 5" id="KW-0812">Transmembrane</keyword>
<feature type="transmembrane region" description="Helical" evidence="5">
    <location>
        <begin position="20"/>
        <end position="39"/>
    </location>
</feature>
<dbReference type="Gene3D" id="1.50.10.150">
    <property type="entry name" value="Voltage-dependent anion channel"/>
    <property type="match status" value="1"/>
</dbReference>
<evidence type="ECO:0000256" key="4">
    <source>
        <dbReference type="ARBA" id="ARBA00023136"/>
    </source>
</evidence>
<evidence type="ECO:0000313" key="6">
    <source>
        <dbReference type="EMBL" id="SDG55507.1"/>
    </source>
</evidence>
<dbReference type="Proteomes" id="UP000182894">
    <property type="component" value="Unassembled WGS sequence"/>
</dbReference>
<evidence type="ECO:0000313" key="7">
    <source>
        <dbReference type="Proteomes" id="UP000182894"/>
    </source>
</evidence>
<dbReference type="EMBL" id="FNCO01000002">
    <property type="protein sequence ID" value="SDG55507.1"/>
    <property type="molecule type" value="Genomic_DNA"/>
</dbReference>
<evidence type="ECO:0000256" key="1">
    <source>
        <dbReference type="ARBA" id="ARBA00004141"/>
    </source>
</evidence>
<sequence length="84" mass="9093">MLSVVIGRIRYLAICCPFRLSWWAVSFPSAGAAVCALRYAQHTSNVFTDSVAIVLLIGVTLLLFVMTVKTLASLARGNLKHLVG</sequence>
<proteinExistence type="predicted"/>
<keyword evidence="3 5" id="KW-1133">Transmembrane helix</keyword>
<dbReference type="GO" id="GO:0016020">
    <property type="term" value="C:membrane"/>
    <property type="evidence" value="ECO:0007669"/>
    <property type="project" value="UniProtKB-SubCell"/>
</dbReference>
<organism evidence="6 7">
    <name type="scientific">Pseudomonas abietaniphila</name>
    <dbReference type="NCBI Taxonomy" id="89065"/>
    <lineage>
        <taxon>Bacteria</taxon>
        <taxon>Pseudomonadati</taxon>
        <taxon>Pseudomonadota</taxon>
        <taxon>Gammaproteobacteria</taxon>
        <taxon>Pseudomonadales</taxon>
        <taxon>Pseudomonadaceae</taxon>
        <taxon>Pseudomonas</taxon>
    </lineage>
</organism>
<keyword evidence="4 5" id="KW-0472">Membrane</keyword>
<reference evidence="7" key="1">
    <citation type="submission" date="2016-10" db="EMBL/GenBank/DDBJ databases">
        <authorList>
            <person name="Varghese N."/>
            <person name="Submissions S."/>
        </authorList>
    </citation>
    <scope>NUCLEOTIDE SEQUENCE [LARGE SCALE GENOMIC DNA]</scope>
    <source>
        <strain evidence="7">ATCC 700689</strain>
    </source>
</reference>
<dbReference type="InterPro" id="IPR004695">
    <property type="entry name" value="SLAC1/Mae1/Ssu1/TehA"/>
</dbReference>
<dbReference type="GO" id="GO:0055085">
    <property type="term" value="P:transmembrane transport"/>
    <property type="evidence" value="ECO:0007669"/>
    <property type="project" value="InterPro"/>
</dbReference>
<evidence type="ECO:0000256" key="5">
    <source>
        <dbReference type="SAM" id="Phobius"/>
    </source>
</evidence>
<protein>
    <submittedName>
        <fullName evidence="6">Tellurite resistance protein</fullName>
    </submittedName>
</protein>
<accession>A0A1G7V716</accession>